<evidence type="ECO:0000313" key="3">
    <source>
        <dbReference type="EMBL" id="POM69400.1"/>
    </source>
</evidence>
<evidence type="ECO:0000259" key="2">
    <source>
        <dbReference type="Pfam" id="PF22936"/>
    </source>
</evidence>
<feature type="compositionally biased region" description="Basic and acidic residues" evidence="1">
    <location>
        <begin position="26"/>
        <end position="52"/>
    </location>
</feature>
<sequence>MALQARPPYRNTKNRNRGRNGGNNSDNKDKRNNDGGRSGRSDKRDKSRGYDQRKKRGATLTVMTPTLTAITASYTVKSATGLIAVATTIYPPLSLTVQANVELDIMWTIDSGCTRHVTNEAQWFSDISTSGGSITVGGKNQIPIEGLDFIDSKGNSKTLTLHGVLYAPKLQFNHLLVPAAVKHKFRFHFDRKQCSMQTGQRFKIEAPMATNTDLYQFQAKPAANASALTAMTAVRGLGGTTSVNPKEQFYCRSCTLAKSHRAPFYSNRVVERARAQLQKVHTDNCGHYL</sequence>
<keyword evidence="4" id="KW-1185">Reference proteome</keyword>
<name>A0A2P4XV03_9STRA</name>
<dbReference type="Pfam" id="PF22936">
    <property type="entry name" value="Pol_BBD"/>
    <property type="match status" value="1"/>
</dbReference>
<feature type="domain" description="Retrovirus-related Pol polyprotein from transposon TNT 1-94-like beta-barrel" evidence="2">
    <location>
        <begin position="107"/>
        <end position="184"/>
    </location>
</feature>
<gene>
    <name evidence="3" type="ORF">PHPALM_14314</name>
</gene>
<organism evidence="3 4">
    <name type="scientific">Phytophthora palmivora</name>
    <dbReference type="NCBI Taxonomy" id="4796"/>
    <lineage>
        <taxon>Eukaryota</taxon>
        <taxon>Sar</taxon>
        <taxon>Stramenopiles</taxon>
        <taxon>Oomycota</taxon>
        <taxon>Peronosporomycetes</taxon>
        <taxon>Peronosporales</taxon>
        <taxon>Peronosporaceae</taxon>
        <taxon>Phytophthora</taxon>
    </lineage>
</organism>
<comment type="caution">
    <text evidence="3">The sequence shown here is derived from an EMBL/GenBank/DDBJ whole genome shotgun (WGS) entry which is preliminary data.</text>
</comment>
<accession>A0A2P4XV03</accession>
<evidence type="ECO:0000313" key="4">
    <source>
        <dbReference type="Proteomes" id="UP000237271"/>
    </source>
</evidence>
<feature type="region of interest" description="Disordered" evidence="1">
    <location>
        <begin position="1"/>
        <end position="58"/>
    </location>
</feature>
<proteinExistence type="predicted"/>
<dbReference type="InterPro" id="IPR054722">
    <property type="entry name" value="PolX-like_BBD"/>
</dbReference>
<reference evidence="3 4" key="1">
    <citation type="journal article" date="2017" name="Genome Biol. Evol.">
        <title>Phytophthora megakarya and P. palmivora, closely related causal agents of cacao black pod rot, underwent increases in genome sizes and gene numbers by different mechanisms.</title>
        <authorList>
            <person name="Ali S.S."/>
            <person name="Shao J."/>
            <person name="Lary D.J."/>
            <person name="Kronmiller B."/>
            <person name="Shen D."/>
            <person name="Strem M.D."/>
            <person name="Amoako-Attah I."/>
            <person name="Akrofi A.Y."/>
            <person name="Begoude B.A."/>
            <person name="Ten Hoopen G.M."/>
            <person name="Coulibaly K."/>
            <person name="Kebe B.I."/>
            <person name="Melnick R.L."/>
            <person name="Guiltinan M.J."/>
            <person name="Tyler B.M."/>
            <person name="Meinhardt L.W."/>
            <person name="Bailey B.A."/>
        </authorList>
    </citation>
    <scope>NUCLEOTIDE SEQUENCE [LARGE SCALE GENOMIC DNA]</scope>
    <source>
        <strain evidence="4">sbr112.9</strain>
    </source>
</reference>
<dbReference type="Proteomes" id="UP000237271">
    <property type="component" value="Unassembled WGS sequence"/>
</dbReference>
<dbReference type="AlphaFoldDB" id="A0A2P4XV03"/>
<protein>
    <recommendedName>
        <fullName evidence="2">Retrovirus-related Pol polyprotein from transposon TNT 1-94-like beta-barrel domain-containing protein</fullName>
    </recommendedName>
</protein>
<evidence type="ECO:0000256" key="1">
    <source>
        <dbReference type="SAM" id="MobiDB-lite"/>
    </source>
</evidence>
<dbReference type="EMBL" id="NCKW01007872">
    <property type="protein sequence ID" value="POM69400.1"/>
    <property type="molecule type" value="Genomic_DNA"/>
</dbReference>